<evidence type="ECO:0000313" key="3">
    <source>
        <dbReference type="Proteomes" id="UP000001880"/>
    </source>
</evidence>
<dbReference type="Pfam" id="PF04443">
    <property type="entry name" value="LuxE"/>
    <property type="match status" value="1"/>
</dbReference>
<keyword evidence="3" id="KW-1185">Reference proteome</keyword>
<dbReference type="eggNOG" id="COG0318">
    <property type="taxonomic scope" value="Bacteria"/>
</dbReference>
<organism evidence="2 3">
    <name type="scientific">Haliangium ochraceum (strain DSM 14365 / JCM 11303 / SMP-2)</name>
    <dbReference type="NCBI Taxonomy" id="502025"/>
    <lineage>
        <taxon>Bacteria</taxon>
        <taxon>Pseudomonadati</taxon>
        <taxon>Myxococcota</taxon>
        <taxon>Polyangia</taxon>
        <taxon>Haliangiales</taxon>
        <taxon>Kofleriaceae</taxon>
        <taxon>Haliangium</taxon>
    </lineage>
</organism>
<sequence>MPSHSPRPAADHALSDALAAFIADAYEPERAPLEPWPRSRVTRAAFTDMARRVLAHQAAHNRAYAGYAERLGVDLAALADPLDAPPVPTDAFKRLQLTTFPVAQAAACFRSSGTTQDQRSTHWLRTLAPMRAAIAPPFARYLLPELSAREPAPETLACVVLAPRAEQVPDSSLYFMLDELCAALAPRAPAGMSRTHFFDDALALDVAALVDALEDIAARGVPALLMGPSFSYVHFFDRAPDFRVRLPAGSRLFETGGFKGTSRRVERPDLHALFGERLGIAPAAIVGEYGMSELSSQLYEPNLRHALAGHPDGRRVYLPPPWCAVRILDPAQLTPLPVGDEGLVSFFDLANVDSVAAVVTGDMGRLLPAQRPDDAPPGWHGLPPACAGLVLRGRAPGATPKGCSLAIDMLLAGRDGHAG</sequence>
<dbReference type="SUPFAM" id="SSF56801">
    <property type="entry name" value="Acetyl-CoA synthetase-like"/>
    <property type="match status" value="1"/>
</dbReference>
<evidence type="ECO:0000259" key="1">
    <source>
        <dbReference type="Pfam" id="PF04443"/>
    </source>
</evidence>
<dbReference type="Proteomes" id="UP000001880">
    <property type="component" value="Chromosome"/>
</dbReference>
<dbReference type="GO" id="GO:0008218">
    <property type="term" value="P:bioluminescence"/>
    <property type="evidence" value="ECO:0007669"/>
    <property type="project" value="InterPro"/>
</dbReference>
<feature type="domain" description="Acyl-protein synthetase LuxE" evidence="1">
    <location>
        <begin position="210"/>
        <end position="365"/>
    </location>
</feature>
<dbReference type="GO" id="GO:0047474">
    <property type="term" value="F:long-chain fatty acid--protein ligase activity"/>
    <property type="evidence" value="ECO:0007669"/>
    <property type="project" value="InterPro"/>
</dbReference>
<protein>
    <submittedName>
        <fullName evidence="2">Putative acyl-protein synthetase, LuxE</fullName>
    </submittedName>
</protein>
<dbReference type="EMBL" id="CP001804">
    <property type="protein sequence ID" value="ACY17744.1"/>
    <property type="molecule type" value="Genomic_DNA"/>
</dbReference>
<accession>D0LXI9</accession>
<dbReference type="InterPro" id="IPR007534">
    <property type="entry name" value="LuxE"/>
</dbReference>
<dbReference type="AlphaFoldDB" id="D0LXI9"/>
<dbReference type="RefSeq" id="WP_012830336.1">
    <property type="nucleotide sequence ID" value="NC_013440.1"/>
</dbReference>
<dbReference type="STRING" id="502025.Hoch_5259"/>
<dbReference type="OrthoDB" id="182577at2"/>
<dbReference type="HOGENOM" id="CLU_043257_0_0_7"/>
<evidence type="ECO:0000313" key="2">
    <source>
        <dbReference type="EMBL" id="ACY17744.1"/>
    </source>
</evidence>
<dbReference type="KEGG" id="hoh:Hoch_5259"/>
<name>D0LXI9_HALO1</name>
<reference evidence="2 3" key="1">
    <citation type="journal article" date="2010" name="Stand. Genomic Sci.">
        <title>Complete genome sequence of Haliangium ochraceum type strain (SMP-2).</title>
        <authorList>
            <consortium name="US DOE Joint Genome Institute (JGI-PGF)"/>
            <person name="Ivanova N."/>
            <person name="Daum C."/>
            <person name="Lang E."/>
            <person name="Abt B."/>
            <person name="Kopitz M."/>
            <person name="Saunders E."/>
            <person name="Lapidus A."/>
            <person name="Lucas S."/>
            <person name="Glavina Del Rio T."/>
            <person name="Nolan M."/>
            <person name="Tice H."/>
            <person name="Copeland A."/>
            <person name="Cheng J.F."/>
            <person name="Chen F."/>
            <person name="Bruce D."/>
            <person name="Goodwin L."/>
            <person name="Pitluck S."/>
            <person name="Mavromatis K."/>
            <person name="Pati A."/>
            <person name="Mikhailova N."/>
            <person name="Chen A."/>
            <person name="Palaniappan K."/>
            <person name="Land M."/>
            <person name="Hauser L."/>
            <person name="Chang Y.J."/>
            <person name="Jeffries C.D."/>
            <person name="Detter J.C."/>
            <person name="Brettin T."/>
            <person name="Rohde M."/>
            <person name="Goker M."/>
            <person name="Bristow J."/>
            <person name="Markowitz V."/>
            <person name="Eisen J.A."/>
            <person name="Hugenholtz P."/>
            <person name="Kyrpides N.C."/>
            <person name="Klenk H.P."/>
        </authorList>
    </citation>
    <scope>NUCLEOTIDE SEQUENCE [LARGE SCALE GENOMIC DNA]</scope>
    <source>
        <strain evidence="3">DSM 14365 / CIP 107738 / JCM 11303 / AJ 13395 / SMP-2</strain>
    </source>
</reference>
<gene>
    <name evidence="2" type="ordered locus">Hoch_5259</name>
</gene>
<proteinExistence type="predicted"/>